<dbReference type="Gene3D" id="3.90.180.10">
    <property type="entry name" value="Medium-chain alcohol dehydrogenases, catalytic domain"/>
    <property type="match status" value="1"/>
</dbReference>
<organism evidence="4 5">
    <name type="scientific">Dendrobium catenatum</name>
    <dbReference type="NCBI Taxonomy" id="906689"/>
    <lineage>
        <taxon>Eukaryota</taxon>
        <taxon>Viridiplantae</taxon>
        <taxon>Streptophyta</taxon>
        <taxon>Embryophyta</taxon>
        <taxon>Tracheophyta</taxon>
        <taxon>Spermatophyta</taxon>
        <taxon>Magnoliopsida</taxon>
        <taxon>Liliopsida</taxon>
        <taxon>Asparagales</taxon>
        <taxon>Orchidaceae</taxon>
        <taxon>Epidendroideae</taxon>
        <taxon>Malaxideae</taxon>
        <taxon>Dendrobiinae</taxon>
        <taxon>Dendrobium</taxon>
    </lineage>
</organism>
<gene>
    <name evidence="4" type="primary">ADH1</name>
    <name evidence="4" type="ORF">MA16_Dca007014</name>
</gene>
<keyword evidence="1" id="KW-0479">Metal-binding</keyword>
<reference evidence="4 5" key="1">
    <citation type="journal article" date="2016" name="Sci. Rep.">
        <title>The Dendrobium catenatum Lindl. genome sequence provides insights into polysaccharide synthase, floral development and adaptive evolution.</title>
        <authorList>
            <person name="Zhang G.Q."/>
            <person name="Xu Q."/>
            <person name="Bian C."/>
            <person name="Tsai W.C."/>
            <person name="Yeh C.M."/>
            <person name="Liu K.W."/>
            <person name="Yoshida K."/>
            <person name="Zhang L.S."/>
            <person name="Chang S.B."/>
            <person name="Chen F."/>
            <person name="Shi Y."/>
            <person name="Su Y.Y."/>
            <person name="Zhang Y.Q."/>
            <person name="Chen L.J."/>
            <person name="Yin Y."/>
            <person name="Lin M."/>
            <person name="Huang H."/>
            <person name="Deng H."/>
            <person name="Wang Z.W."/>
            <person name="Zhu S.L."/>
            <person name="Zhao X."/>
            <person name="Deng C."/>
            <person name="Niu S.C."/>
            <person name="Huang J."/>
            <person name="Wang M."/>
            <person name="Liu G.H."/>
            <person name="Yang H.J."/>
            <person name="Xiao X.J."/>
            <person name="Hsiao Y.Y."/>
            <person name="Wu W.L."/>
            <person name="Chen Y.Y."/>
            <person name="Mitsuda N."/>
            <person name="Ohme-Takagi M."/>
            <person name="Luo Y.B."/>
            <person name="Van de Peer Y."/>
            <person name="Liu Z.J."/>
        </authorList>
    </citation>
    <scope>NUCLEOTIDE SEQUENCE [LARGE SCALE GENOMIC DNA]</scope>
    <source>
        <tissue evidence="4">The whole plant</tissue>
    </source>
</reference>
<evidence type="ECO:0000256" key="1">
    <source>
        <dbReference type="ARBA" id="ARBA00022723"/>
    </source>
</evidence>
<sequence>MLSDGRSRFTAKGTSIHHFLRTSTFHEYIVVHDGCFAKLDPSTPLDKVCILSYGIFIGLGATLNVAKPKIRSTVTIFGINEFLNSMDYDKPISSAYATIEKLKIGRQIDTGWEYLDRFRQPNPSPYGGQLGIFI</sequence>
<evidence type="ECO:0000313" key="5">
    <source>
        <dbReference type="Proteomes" id="UP000233837"/>
    </source>
</evidence>
<dbReference type="EMBL" id="KZ503159">
    <property type="protein sequence ID" value="PKU67979.1"/>
    <property type="molecule type" value="Genomic_DNA"/>
</dbReference>
<keyword evidence="5" id="KW-1185">Reference proteome</keyword>
<dbReference type="GO" id="GO:0046294">
    <property type="term" value="P:formaldehyde catabolic process"/>
    <property type="evidence" value="ECO:0007669"/>
    <property type="project" value="TreeGrafter"/>
</dbReference>
<dbReference type="GO" id="GO:0051903">
    <property type="term" value="F:S-(hydroxymethyl)glutathione dehydrogenase [NAD(P)+] activity"/>
    <property type="evidence" value="ECO:0007669"/>
    <property type="project" value="TreeGrafter"/>
</dbReference>
<accession>A0A2I0VX56</accession>
<dbReference type="InterPro" id="IPR011032">
    <property type="entry name" value="GroES-like_sf"/>
</dbReference>
<dbReference type="PANTHER" id="PTHR43880">
    <property type="entry name" value="ALCOHOL DEHYDROGENASE"/>
    <property type="match status" value="1"/>
</dbReference>
<dbReference type="GO" id="GO:0004022">
    <property type="term" value="F:alcohol dehydrogenase (NAD+) activity"/>
    <property type="evidence" value="ECO:0007669"/>
    <property type="project" value="UniProtKB-EC"/>
</dbReference>
<evidence type="ECO:0000313" key="4">
    <source>
        <dbReference type="EMBL" id="PKU67979.1"/>
    </source>
</evidence>
<protein>
    <submittedName>
        <fullName evidence="4">Alcohol dehydrogenase 1</fullName>
    </submittedName>
</protein>
<dbReference type="GO" id="GO:0005829">
    <property type="term" value="C:cytosol"/>
    <property type="evidence" value="ECO:0007669"/>
    <property type="project" value="TreeGrafter"/>
</dbReference>
<comment type="catalytic activity">
    <reaction evidence="3">
        <text>a primary alcohol + NAD(+) = an aldehyde + NADH + H(+)</text>
        <dbReference type="Rhea" id="RHEA:10736"/>
        <dbReference type="ChEBI" id="CHEBI:15378"/>
        <dbReference type="ChEBI" id="CHEBI:15734"/>
        <dbReference type="ChEBI" id="CHEBI:17478"/>
        <dbReference type="ChEBI" id="CHEBI:57540"/>
        <dbReference type="ChEBI" id="CHEBI:57945"/>
        <dbReference type="EC" id="1.1.1.1"/>
    </reaction>
</comment>
<reference evidence="4 5" key="2">
    <citation type="journal article" date="2017" name="Nature">
        <title>The Apostasia genome and the evolution of orchids.</title>
        <authorList>
            <person name="Zhang G.Q."/>
            <person name="Liu K.W."/>
            <person name="Li Z."/>
            <person name="Lohaus R."/>
            <person name="Hsiao Y.Y."/>
            <person name="Niu S.C."/>
            <person name="Wang J.Y."/>
            <person name="Lin Y.C."/>
            <person name="Xu Q."/>
            <person name="Chen L.J."/>
            <person name="Yoshida K."/>
            <person name="Fujiwara S."/>
            <person name="Wang Z.W."/>
            <person name="Zhang Y.Q."/>
            <person name="Mitsuda N."/>
            <person name="Wang M."/>
            <person name="Liu G.H."/>
            <person name="Pecoraro L."/>
            <person name="Huang H.X."/>
            <person name="Xiao X.J."/>
            <person name="Lin M."/>
            <person name="Wu X.Y."/>
            <person name="Wu W.L."/>
            <person name="Chen Y.Y."/>
            <person name="Chang S.B."/>
            <person name="Sakamoto S."/>
            <person name="Ohme-Takagi M."/>
            <person name="Yagi M."/>
            <person name="Zeng S.J."/>
            <person name="Shen C.Y."/>
            <person name="Yeh C.M."/>
            <person name="Luo Y.B."/>
            <person name="Tsai W.C."/>
            <person name="Van de Peer Y."/>
            <person name="Liu Z.J."/>
        </authorList>
    </citation>
    <scope>NUCLEOTIDE SEQUENCE [LARGE SCALE GENOMIC DNA]</scope>
    <source>
        <tissue evidence="4">The whole plant</tissue>
    </source>
</reference>
<keyword evidence="2" id="KW-0862">Zinc</keyword>
<dbReference type="STRING" id="906689.A0A2I0VX56"/>
<dbReference type="AlphaFoldDB" id="A0A2I0VX56"/>
<evidence type="ECO:0000256" key="2">
    <source>
        <dbReference type="ARBA" id="ARBA00022833"/>
    </source>
</evidence>
<proteinExistence type="predicted"/>
<evidence type="ECO:0000256" key="3">
    <source>
        <dbReference type="ARBA" id="ARBA00049243"/>
    </source>
</evidence>
<dbReference type="Proteomes" id="UP000233837">
    <property type="component" value="Unassembled WGS sequence"/>
</dbReference>
<dbReference type="GO" id="GO:0008270">
    <property type="term" value="F:zinc ion binding"/>
    <property type="evidence" value="ECO:0007669"/>
    <property type="project" value="TreeGrafter"/>
</dbReference>
<name>A0A2I0VX56_9ASPA</name>
<dbReference type="Gene3D" id="3.40.50.720">
    <property type="entry name" value="NAD(P)-binding Rossmann-like Domain"/>
    <property type="match status" value="1"/>
</dbReference>
<dbReference type="SUPFAM" id="SSF50129">
    <property type="entry name" value="GroES-like"/>
    <property type="match status" value="1"/>
</dbReference>
<dbReference type="PANTHER" id="PTHR43880:SF35">
    <property type="entry name" value="ALCOHOL DEHYDROGENASE 1-LIKE"/>
    <property type="match status" value="1"/>
</dbReference>